<accession>A0ABY5AST1</accession>
<gene>
    <name evidence="3" type="ORF">NEA10_06035</name>
</gene>
<sequence length="298" mass="33504">MAYDNDFIPGEEEEATNGIVFMGVTLSPPILGVILAVLGIGGGVWLAYQFVQPLLSERQDLQVEIAEKETQIDAQGNVQEQIERAEAEREEVQELQQDVLSMFATPDSLETLLLDINQQVNQRNANLSADEIRTRLVDRGCPAGLLEDFTNVNERVNGFFSEVSLEEFTPVFPGNARGQTNAANITADGYELVTDGSFGRQANEQIKRQTYQVRMQGNFAQTRTVLEQLERLQPLLVVRRFQSRQETPTFIYDENGLLANCQPETSVTTSFKLEALLPLSQEELQQRLQDDEVEEEES</sequence>
<dbReference type="EMBL" id="CP098611">
    <property type="protein sequence ID" value="USR92280.1"/>
    <property type="molecule type" value="Genomic_DNA"/>
</dbReference>
<keyword evidence="4" id="KW-1185">Reference proteome</keyword>
<feature type="coiled-coil region" evidence="1">
    <location>
        <begin position="75"/>
        <end position="102"/>
    </location>
</feature>
<keyword evidence="2" id="KW-1133">Transmembrane helix</keyword>
<evidence type="ECO:0000256" key="2">
    <source>
        <dbReference type="SAM" id="Phobius"/>
    </source>
</evidence>
<keyword evidence="2" id="KW-0812">Transmembrane</keyword>
<dbReference type="Proteomes" id="UP001056708">
    <property type="component" value="Chromosome"/>
</dbReference>
<evidence type="ECO:0000313" key="4">
    <source>
        <dbReference type="Proteomes" id="UP001056708"/>
    </source>
</evidence>
<feature type="transmembrane region" description="Helical" evidence="2">
    <location>
        <begin position="30"/>
        <end position="48"/>
    </location>
</feature>
<evidence type="ECO:0000256" key="1">
    <source>
        <dbReference type="SAM" id="Coils"/>
    </source>
</evidence>
<dbReference type="RefSeq" id="WP_252664373.1">
    <property type="nucleotide sequence ID" value="NZ_CP098611.1"/>
</dbReference>
<evidence type="ECO:0008006" key="5">
    <source>
        <dbReference type="Google" id="ProtNLM"/>
    </source>
</evidence>
<proteinExistence type="predicted"/>
<reference evidence="3" key="1">
    <citation type="submission" date="2022-06" db="EMBL/GenBank/DDBJ databases">
        <title>Genome sequence of Phormidium yuhuli AB48 isolated from an industrial photobioreactor environment.</title>
        <authorList>
            <person name="Qiu Y."/>
            <person name="Noonan A.J.C."/>
            <person name="Dofher K."/>
            <person name="Koch M."/>
            <person name="Kieft B."/>
            <person name="Lin X."/>
            <person name="Ziels R.M."/>
            <person name="Hallam S.J."/>
        </authorList>
    </citation>
    <scope>NUCLEOTIDE SEQUENCE</scope>
    <source>
        <strain evidence="3">AB48</strain>
    </source>
</reference>
<name>A0ABY5AST1_9CYAN</name>
<keyword evidence="1" id="KW-0175">Coiled coil</keyword>
<organism evidence="3 4">
    <name type="scientific">Phormidium yuhuli AB48</name>
    <dbReference type="NCBI Taxonomy" id="2940671"/>
    <lineage>
        <taxon>Bacteria</taxon>
        <taxon>Bacillati</taxon>
        <taxon>Cyanobacteriota</taxon>
        <taxon>Cyanophyceae</taxon>
        <taxon>Oscillatoriophycideae</taxon>
        <taxon>Oscillatoriales</taxon>
        <taxon>Oscillatoriaceae</taxon>
        <taxon>Phormidium</taxon>
        <taxon>Phormidium yuhuli</taxon>
    </lineage>
</organism>
<protein>
    <recommendedName>
        <fullName evidence="5">Type IV pilus assembly protein PilO</fullName>
    </recommendedName>
</protein>
<keyword evidence="2" id="KW-0472">Membrane</keyword>
<evidence type="ECO:0000313" key="3">
    <source>
        <dbReference type="EMBL" id="USR92280.1"/>
    </source>
</evidence>